<sequence>MKKLLMLLSCALAGCTGTSSEVTGSASAEGPALTLSQAQLDAGLSCTPDIVGATRDPVLITPTFTNAQDSFGWNYLQQLPSLGIPTCSISIPDRGFGDLQNAAEYVVYAVRKISAQSGRKVVLFGHQHGPLNEMWALKFWPDIPSKVSTYISLATPHNGTTAAEFACNAGRRCPPSVWQIAAGSNFLAALNARPLPKDIVYTSIATSFDEVIVPQPAVSHLEGATNIVLQDICPLRPIEHFTILADNLTYLLVLDALDHPGQAINLAHLPSDVCLTTYMPSVTDPTSAITALRGFTNFGSDFLVSTVQGTSAEPELRDYAKQ</sequence>
<dbReference type="GO" id="GO:0016042">
    <property type="term" value="P:lipid catabolic process"/>
    <property type="evidence" value="ECO:0007669"/>
    <property type="project" value="InterPro"/>
</dbReference>
<dbReference type="OrthoDB" id="5724113at2"/>
<dbReference type="EMBL" id="QANS01000001">
    <property type="protein sequence ID" value="PTU32989.1"/>
    <property type="molecule type" value="Genomic_DNA"/>
</dbReference>
<dbReference type="AlphaFoldDB" id="A0A2T5MKB0"/>
<accession>A0A2T5MKB0</accession>
<dbReference type="SUPFAM" id="SSF53474">
    <property type="entry name" value="alpha/beta-Hydrolases"/>
    <property type="match status" value="1"/>
</dbReference>
<dbReference type="RefSeq" id="WP_107938696.1">
    <property type="nucleotide sequence ID" value="NZ_QANS01000001.1"/>
</dbReference>
<feature type="signal peptide" evidence="1">
    <location>
        <begin position="1"/>
        <end position="20"/>
    </location>
</feature>
<dbReference type="GO" id="GO:0016787">
    <property type="term" value="F:hydrolase activity"/>
    <property type="evidence" value="ECO:0007669"/>
    <property type="project" value="InterPro"/>
</dbReference>
<dbReference type="PROSITE" id="PS51257">
    <property type="entry name" value="PROKAR_LIPOPROTEIN"/>
    <property type="match status" value="1"/>
</dbReference>
<evidence type="ECO:0000313" key="3">
    <source>
        <dbReference type="Proteomes" id="UP000244248"/>
    </source>
</evidence>
<name>A0A2T5MKB0_9GAMM</name>
<dbReference type="InterPro" id="IPR029058">
    <property type="entry name" value="AB_hydrolase_fold"/>
</dbReference>
<dbReference type="Proteomes" id="UP000244248">
    <property type="component" value="Unassembled WGS sequence"/>
</dbReference>
<dbReference type="InterPro" id="IPR053228">
    <property type="entry name" value="Stereospecific_Lipase"/>
</dbReference>
<protein>
    <submittedName>
        <fullName evidence="2">Lipase</fullName>
    </submittedName>
</protein>
<dbReference type="InterPro" id="IPR002918">
    <property type="entry name" value="Lipase_EstA/Esterase_EstB"/>
</dbReference>
<reference evidence="2 3" key="1">
    <citation type="submission" date="2018-04" db="EMBL/GenBank/DDBJ databases">
        <title>Novel species isolated from glacier.</title>
        <authorList>
            <person name="Liu Q."/>
            <person name="Xin Y.-H."/>
        </authorList>
    </citation>
    <scope>NUCLEOTIDE SEQUENCE [LARGE SCALE GENOMIC DNA]</scope>
    <source>
        <strain evidence="2 3">GT1R17</strain>
    </source>
</reference>
<evidence type="ECO:0000313" key="2">
    <source>
        <dbReference type="EMBL" id="PTU32989.1"/>
    </source>
</evidence>
<gene>
    <name evidence="2" type="ORF">CJD38_02425</name>
</gene>
<feature type="chain" id="PRO_5015762095" evidence="1">
    <location>
        <begin position="21"/>
        <end position="322"/>
    </location>
</feature>
<dbReference type="Gene3D" id="3.40.50.1820">
    <property type="entry name" value="alpha/beta hydrolase"/>
    <property type="match status" value="1"/>
</dbReference>
<proteinExistence type="predicted"/>
<evidence type="ECO:0000256" key="1">
    <source>
        <dbReference type="SAM" id="SignalP"/>
    </source>
</evidence>
<keyword evidence="3" id="KW-1185">Reference proteome</keyword>
<dbReference type="PANTHER" id="PTHR37574:SF1">
    <property type="entry name" value="LIPASE B"/>
    <property type="match status" value="1"/>
</dbReference>
<comment type="caution">
    <text evidence="2">The sequence shown here is derived from an EMBL/GenBank/DDBJ whole genome shotgun (WGS) entry which is preliminary data.</text>
</comment>
<organism evidence="2 3">
    <name type="scientific">Stenotrophobium rhamnosiphilum</name>
    <dbReference type="NCBI Taxonomy" id="2029166"/>
    <lineage>
        <taxon>Bacteria</taxon>
        <taxon>Pseudomonadati</taxon>
        <taxon>Pseudomonadota</taxon>
        <taxon>Gammaproteobacteria</taxon>
        <taxon>Nevskiales</taxon>
        <taxon>Nevskiaceae</taxon>
        <taxon>Stenotrophobium</taxon>
    </lineage>
</organism>
<keyword evidence="1" id="KW-0732">Signal</keyword>
<dbReference type="Pfam" id="PF01674">
    <property type="entry name" value="Lipase_2"/>
    <property type="match status" value="1"/>
</dbReference>
<dbReference type="PANTHER" id="PTHR37574">
    <property type="entry name" value="LIPASE B"/>
    <property type="match status" value="1"/>
</dbReference>